<dbReference type="KEGG" id="mcos:GM418_15720"/>
<dbReference type="AlphaFoldDB" id="A0A6I6JXX9"/>
<dbReference type="InterPro" id="IPR010870">
    <property type="entry name" value="Porin_O/P"/>
</dbReference>
<organism evidence="1 2">
    <name type="scientific">Maribellus comscasis</name>
    <dbReference type="NCBI Taxonomy" id="2681766"/>
    <lineage>
        <taxon>Bacteria</taxon>
        <taxon>Pseudomonadati</taxon>
        <taxon>Bacteroidota</taxon>
        <taxon>Bacteroidia</taxon>
        <taxon>Marinilabiliales</taxon>
        <taxon>Prolixibacteraceae</taxon>
        <taxon>Maribellus</taxon>
    </lineage>
</organism>
<dbReference type="RefSeq" id="WP_158867983.1">
    <property type="nucleotide sequence ID" value="NZ_CP046401.1"/>
</dbReference>
<evidence type="ECO:0000313" key="2">
    <source>
        <dbReference type="Proteomes" id="UP000428260"/>
    </source>
</evidence>
<protein>
    <recommendedName>
        <fullName evidence="3">Porin</fullName>
    </recommendedName>
</protein>
<name>A0A6I6JXX9_9BACT</name>
<accession>A0A6I6JXX9</accession>
<dbReference type="EMBL" id="CP046401">
    <property type="protein sequence ID" value="QGY45067.1"/>
    <property type="molecule type" value="Genomic_DNA"/>
</dbReference>
<dbReference type="Proteomes" id="UP000428260">
    <property type="component" value="Chromosome"/>
</dbReference>
<evidence type="ECO:0000313" key="1">
    <source>
        <dbReference type="EMBL" id="QGY45067.1"/>
    </source>
</evidence>
<dbReference type="Pfam" id="PF07396">
    <property type="entry name" value="Porin_O_P"/>
    <property type="match status" value="1"/>
</dbReference>
<reference evidence="1 2" key="1">
    <citation type="submission" date="2019-11" db="EMBL/GenBank/DDBJ databases">
        <authorList>
            <person name="Zheng R.K."/>
            <person name="Sun C.M."/>
        </authorList>
    </citation>
    <scope>NUCLEOTIDE SEQUENCE [LARGE SCALE GENOMIC DNA]</scope>
    <source>
        <strain evidence="1 2">WC007</strain>
    </source>
</reference>
<evidence type="ECO:0008006" key="3">
    <source>
        <dbReference type="Google" id="ProtNLM"/>
    </source>
</evidence>
<dbReference type="Gene3D" id="2.40.160.10">
    <property type="entry name" value="Porin"/>
    <property type="match status" value="1"/>
</dbReference>
<dbReference type="InterPro" id="IPR023614">
    <property type="entry name" value="Porin_dom_sf"/>
</dbReference>
<gene>
    <name evidence="1" type="ORF">GM418_15720</name>
</gene>
<keyword evidence="2" id="KW-1185">Reference proteome</keyword>
<sequence length="391" mass="44061">MKFKIMLTLLLVFFLKQLVFGEKPDEEKFKPTISPYLKVQFWNAYSEGIQSADGARTQERLASYFRRGRAGLKGNLLPEISYNLMVSFDYLAKDENLSTKGTANAGTFSIWSFYFTWKLNSENDWLNITGGYFLPHLSRESTNSPWSVSSLDKAETSCYLRQFVTGKTNGISPGINIGGMGKIGTPTLLYNLSCVNRQDKTSIQTESWSPVVLGHFMLNFGDDEFQKYKYTFSNNVLKKQKSATLGVGFSKQGETDAFESSSTIGADATIYLGGLKMDGEYYRLSRKNESKYNAECAMGRVGYNIFLKKNWILEPVAMYQVFKGDDNYSDASFFDGSDKITDLGVNLISKPKNIKVNLHYIFHDGDGTKNHYISDEETPGNYAVLGIQFTI</sequence>
<proteinExistence type="predicted"/>